<feature type="domain" description="EF-hand" evidence="2">
    <location>
        <begin position="817"/>
        <end position="852"/>
    </location>
</feature>
<proteinExistence type="predicted"/>
<protein>
    <recommendedName>
        <fullName evidence="2">EF-hand domain-containing protein</fullName>
    </recommendedName>
</protein>
<dbReference type="SUPFAM" id="SSF47473">
    <property type="entry name" value="EF-hand"/>
    <property type="match status" value="2"/>
</dbReference>
<dbReference type="Gene3D" id="1.10.238.10">
    <property type="entry name" value="EF-hand"/>
    <property type="match status" value="3"/>
</dbReference>
<dbReference type="InterPro" id="IPR052603">
    <property type="entry name" value="EFCB6"/>
</dbReference>
<reference evidence="4" key="2">
    <citation type="submission" date="2023-11" db="UniProtKB">
        <authorList>
            <consortium name="WormBaseParasite"/>
        </authorList>
    </citation>
    <scope>IDENTIFICATION</scope>
</reference>
<accession>A0AA85IQ57</accession>
<dbReference type="GO" id="GO:0005509">
    <property type="term" value="F:calcium ion binding"/>
    <property type="evidence" value="ECO:0007669"/>
    <property type="project" value="InterPro"/>
</dbReference>
<organism evidence="3 4">
    <name type="scientific">Trichobilharzia regenti</name>
    <name type="common">Nasal bird schistosome</name>
    <dbReference type="NCBI Taxonomy" id="157069"/>
    <lineage>
        <taxon>Eukaryota</taxon>
        <taxon>Metazoa</taxon>
        <taxon>Spiralia</taxon>
        <taxon>Lophotrochozoa</taxon>
        <taxon>Platyhelminthes</taxon>
        <taxon>Trematoda</taxon>
        <taxon>Digenea</taxon>
        <taxon>Strigeidida</taxon>
        <taxon>Schistosomatoidea</taxon>
        <taxon>Schistosomatidae</taxon>
        <taxon>Trichobilharzia</taxon>
    </lineage>
</organism>
<dbReference type="WBParaSite" id="TREG1_10110.1">
    <property type="protein sequence ID" value="TREG1_10110.1"/>
    <property type="gene ID" value="TREG1_10110"/>
</dbReference>
<dbReference type="GO" id="GO:0005654">
    <property type="term" value="C:nucleoplasm"/>
    <property type="evidence" value="ECO:0007669"/>
    <property type="project" value="TreeGrafter"/>
</dbReference>
<dbReference type="Proteomes" id="UP000050795">
    <property type="component" value="Unassembled WGS sequence"/>
</dbReference>
<dbReference type="InterPro" id="IPR002048">
    <property type="entry name" value="EF_hand_dom"/>
</dbReference>
<evidence type="ECO:0000259" key="2">
    <source>
        <dbReference type="PROSITE" id="PS50222"/>
    </source>
</evidence>
<sequence length="871" mass="101117">MNKHCCKKQPQNRVYRKNDFTYNTDILRDTALHYPLSPSSDTEQIEKYTKQLNYDGEFRAFRNQEDDEFQYTNFPESPDPEFIVDHRCPKSEKTHRLSLNNLDRTIRVEIIRKRHAIKTLFKNLATRSDNRLSKAALMKVIYTLCPDVTVELYHRLLERYGLDRKANVNFREFEDAFTSKPSDEHFIPHEYTTVGSEKCVSVAQAYRMLQEIACDEEFDLKAILPPSCFVKGGRILCSQMQEALRQMHIHLTPENFRRLWQDKLDLEKVGSISTRQLLRIMSLNEDGLPSKTKTKLTPFEAAEIPVLVKRPRVPKLVPTNECPRFKILDRNNIGHQESDLPLITKDPKSGGISFPTNFVPTWEAKGPGGTHDPIYGCGDRHLNNLQSLEAQPIYFDNVIDSLKYKFELPYQAMMVSFEQLDKNGSNRVSENECYCVLREYGLPFEKKDLSAFLKKILAPSEICRPNGGLGGDRPPHTEPPGTDPVNIRPGLVPYKRLLAYYQDCKPGSVAHKIIERIMSRPTSEQDCAKLVTTTTPKEAEEGMVKLLHAPYIKFLGKIKNYTDGDGGIQEDTLRAIISHTINKQVTNEQWTKMKNYFHFLKPGIMDAKQICVLFGGISNIAAQRANSDFDIAKSHCPITDDSYKGEVRDEATLLRLVEQVLRKRLHHIDKNYKYFDQAEINMLTKEDFDELLTGQGLRLLPRELDFLWGLLDKLEPGRKLHNYRQVMSFFYNRTRPLVTEYLRQKRYEAVRNIRDPNLTEFKHWCRRTKKCRRELERNMKKTSYLMNTFPPKPPLEEKKKFEEIFKLCEKASGVVLDKWEDLKHAFIDADPGGSRNVTWDQFQEILQSFGVPLGYKEMYDLGRGFQPREKG</sequence>
<feature type="region of interest" description="Disordered" evidence="1">
    <location>
        <begin position="465"/>
        <end position="486"/>
    </location>
</feature>
<dbReference type="PANTHER" id="PTHR20875">
    <property type="entry name" value="EF-HAND CALCIUM-BINDING DOMAIN-CONTAINING PROTEIN 6-RELATED"/>
    <property type="match status" value="1"/>
</dbReference>
<evidence type="ECO:0000313" key="3">
    <source>
        <dbReference type="Proteomes" id="UP000050795"/>
    </source>
</evidence>
<evidence type="ECO:0000313" key="4">
    <source>
        <dbReference type="WBParaSite" id="TREG1_10110.1"/>
    </source>
</evidence>
<name>A0AA85IQ57_TRIRE</name>
<dbReference type="InterPro" id="IPR011992">
    <property type="entry name" value="EF-hand-dom_pair"/>
</dbReference>
<dbReference type="PROSITE" id="PS50222">
    <property type="entry name" value="EF_HAND_2"/>
    <property type="match status" value="1"/>
</dbReference>
<reference evidence="3" key="1">
    <citation type="submission" date="2022-06" db="EMBL/GenBank/DDBJ databases">
        <authorList>
            <person name="Berger JAMES D."/>
            <person name="Berger JAMES D."/>
        </authorList>
    </citation>
    <scope>NUCLEOTIDE SEQUENCE [LARGE SCALE GENOMIC DNA]</scope>
</reference>
<evidence type="ECO:0000256" key="1">
    <source>
        <dbReference type="SAM" id="MobiDB-lite"/>
    </source>
</evidence>
<dbReference type="PANTHER" id="PTHR20875:SF2">
    <property type="entry name" value="EF-HAND CALCIUM-BINDING DOMAIN-CONTAINING PROTEIN 6"/>
    <property type="match status" value="1"/>
</dbReference>
<dbReference type="AlphaFoldDB" id="A0AA85IQ57"/>
<keyword evidence="3" id="KW-1185">Reference proteome</keyword>